<protein>
    <recommendedName>
        <fullName evidence="8">EamA domain-containing protein</fullName>
    </recommendedName>
</protein>
<dbReference type="STRING" id="1348612.A0A397GW92"/>
<dbReference type="OrthoDB" id="29773at2759"/>
<comment type="caution">
    <text evidence="6">The sequence shown here is derived from an EMBL/GenBank/DDBJ whole genome shotgun (WGS) entry which is preliminary data.</text>
</comment>
<keyword evidence="2 5" id="KW-0812">Transmembrane</keyword>
<proteinExistence type="predicted"/>
<keyword evidence="4 5" id="KW-0472">Membrane</keyword>
<keyword evidence="7" id="KW-1185">Reference proteome</keyword>
<dbReference type="InterPro" id="IPR007271">
    <property type="entry name" value="Nuc_sug_transpt"/>
</dbReference>
<evidence type="ECO:0000256" key="4">
    <source>
        <dbReference type="ARBA" id="ARBA00023136"/>
    </source>
</evidence>
<evidence type="ECO:0000313" key="7">
    <source>
        <dbReference type="Proteomes" id="UP000266861"/>
    </source>
</evidence>
<reference evidence="6 7" key="1">
    <citation type="submission" date="2018-08" db="EMBL/GenBank/DDBJ databases">
        <title>Genome and evolution of the arbuscular mycorrhizal fungus Diversispora epigaea (formerly Glomus versiforme) and its bacterial endosymbionts.</title>
        <authorList>
            <person name="Sun X."/>
            <person name="Fei Z."/>
            <person name="Harrison M."/>
        </authorList>
    </citation>
    <scope>NUCLEOTIDE SEQUENCE [LARGE SCALE GENOMIC DNA]</scope>
    <source>
        <strain evidence="6 7">IT104</strain>
    </source>
</reference>
<accession>A0A397GW92</accession>
<dbReference type="Proteomes" id="UP000266861">
    <property type="component" value="Unassembled WGS sequence"/>
</dbReference>
<dbReference type="PANTHER" id="PTHR13146:SF0">
    <property type="entry name" value="SOLUTE CARRIER FAMILY 35 MEMBER F6"/>
    <property type="match status" value="1"/>
</dbReference>
<dbReference type="AlphaFoldDB" id="A0A397GW92"/>
<evidence type="ECO:0000256" key="1">
    <source>
        <dbReference type="ARBA" id="ARBA00004141"/>
    </source>
</evidence>
<dbReference type="InterPro" id="IPR012404">
    <property type="entry name" value="UCP036436"/>
</dbReference>
<evidence type="ECO:0008006" key="8">
    <source>
        <dbReference type="Google" id="ProtNLM"/>
    </source>
</evidence>
<comment type="subcellular location">
    <subcellularLocation>
        <location evidence="1">Membrane</location>
        <topology evidence="1">Multi-pass membrane protein</topology>
    </subcellularLocation>
</comment>
<gene>
    <name evidence="6" type="ORF">Glove_437g37</name>
</gene>
<dbReference type="GO" id="GO:0000139">
    <property type="term" value="C:Golgi membrane"/>
    <property type="evidence" value="ECO:0007669"/>
    <property type="project" value="InterPro"/>
</dbReference>
<evidence type="ECO:0000313" key="6">
    <source>
        <dbReference type="EMBL" id="RHZ53774.1"/>
    </source>
</evidence>
<dbReference type="PANTHER" id="PTHR13146">
    <property type="match status" value="1"/>
</dbReference>
<dbReference type="SUPFAM" id="SSF103481">
    <property type="entry name" value="Multidrug resistance efflux transporter EmrE"/>
    <property type="match status" value="1"/>
</dbReference>
<feature type="transmembrane region" description="Helical" evidence="5">
    <location>
        <begin position="51"/>
        <end position="70"/>
    </location>
</feature>
<feature type="transmembrane region" description="Helical" evidence="5">
    <location>
        <begin position="333"/>
        <end position="352"/>
    </location>
</feature>
<dbReference type="InterPro" id="IPR037185">
    <property type="entry name" value="EmrE-like"/>
</dbReference>
<feature type="transmembrane region" description="Helical" evidence="5">
    <location>
        <begin position="373"/>
        <end position="402"/>
    </location>
</feature>
<feature type="transmembrane region" description="Helical" evidence="5">
    <location>
        <begin position="251"/>
        <end position="271"/>
    </location>
</feature>
<sequence>MVGKTQFLVTGMLISGVANTILNKLQDIQCVANCDDPNTAEYFEQPVWQTLNMFIGETMCFIVVYIILLWEFQKEKRASYTPLEAEDIITNNDPGIVISTDSDSRDSHDSTIKIDDEYLRPDEDLTGWKIFLFWIPTICDILGTTLMNVGLIYTSASVYQMLRGAVVLFTGTFSVLFLRRRLYPYHWFSLFLVVLGVSIVGMSSVLESSTPVENVVQSQNINGTLLLNNEIDTDSTLIISSTGYTSDKSDAIFGIFFVLFAQIFTAAQFVIEEKIMERYRIKPMRAVGLEGIFGLVTVISGMIILYLLVGTSHPGGYFDIPVGFNQIISYKQIWISGISICFSIAFFNFFGLSVTRTISATARSTIDTSRIVFIWMVSLSLGWETFSWLQVFGFIVLIYGTFIFNNVVSPPLCFIVPPPQVNEIQPLLPEDHEHI</sequence>
<evidence type="ECO:0000256" key="5">
    <source>
        <dbReference type="SAM" id="Phobius"/>
    </source>
</evidence>
<name>A0A397GW92_9GLOM</name>
<dbReference type="GO" id="GO:0015165">
    <property type="term" value="F:pyrimidine nucleotide-sugar transmembrane transporter activity"/>
    <property type="evidence" value="ECO:0007669"/>
    <property type="project" value="InterPro"/>
</dbReference>
<dbReference type="PIRSF" id="PIRSF036436">
    <property type="entry name" value="UCP036436"/>
    <property type="match status" value="1"/>
</dbReference>
<feature type="transmembrane region" description="Helical" evidence="5">
    <location>
        <begin position="130"/>
        <end position="153"/>
    </location>
</feature>
<feature type="transmembrane region" description="Helical" evidence="5">
    <location>
        <begin position="159"/>
        <end position="178"/>
    </location>
</feature>
<dbReference type="EMBL" id="PQFF01000385">
    <property type="protein sequence ID" value="RHZ53774.1"/>
    <property type="molecule type" value="Genomic_DNA"/>
</dbReference>
<feature type="transmembrane region" description="Helical" evidence="5">
    <location>
        <begin position="185"/>
        <end position="206"/>
    </location>
</feature>
<dbReference type="Pfam" id="PF04142">
    <property type="entry name" value="Nuc_sug_transp"/>
    <property type="match status" value="1"/>
</dbReference>
<evidence type="ECO:0000256" key="2">
    <source>
        <dbReference type="ARBA" id="ARBA00022692"/>
    </source>
</evidence>
<evidence type="ECO:0000256" key="3">
    <source>
        <dbReference type="ARBA" id="ARBA00022989"/>
    </source>
</evidence>
<keyword evidence="3 5" id="KW-1133">Transmembrane helix</keyword>
<feature type="transmembrane region" description="Helical" evidence="5">
    <location>
        <begin position="292"/>
        <end position="313"/>
    </location>
</feature>
<organism evidence="6 7">
    <name type="scientific">Diversispora epigaea</name>
    <dbReference type="NCBI Taxonomy" id="1348612"/>
    <lineage>
        <taxon>Eukaryota</taxon>
        <taxon>Fungi</taxon>
        <taxon>Fungi incertae sedis</taxon>
        <taxon>Mucoromycota</taxon>
        <taxon>Glomeromycotina</taxon>
        <taxon>Glomeromycetes</taxon>
        <taxon>Diversisporales</taxon>
        <taxon>Diversisporaceae</taxon>
        <taxon>Diversispora</taxon>
    </lineage>
</organism>